<dbReference type="Pfam" id="PF10355">
    <property type="entry name" value="Ytp1"/>
    <property type="match status" value="1"/>
</dbReference>
<dbReference type="HOGENOM" id="CLU_012543_1_0_1"/>
<evidence type="ECO:0000256" key="1">
    <source>
        <dbReference type="SAM" id="Phobius"/>
    </source>
</evidence>
<keyword evidence="1" id="KW-0472">Membrane</keyword>
<feature type="transmembrane region" description="Helical" evidence="1">
    <location>
        <begin position="410"/>
        <end position="429"/>
    </location>
</feature>
<feature type="transmembrane region" description="Helical" evidence="1">
    <location>
        <begin position="264"/>
        <end position="285"/>
    </location>
</feature>
<dbReference type="Pfam" id="PF10348">
    <property type="entry name" value="DUF2427"/>
    <property type="match status" value="1"/>
</dbReference>
<protein>
    <recommendedName>
        <fullName evidence="6">Protein YTP1-like C-terminal domain-containing protein</fullName>
    </recommendedName>
</protein>
<feature type="transmembrane region" description="Helical" evidence="1">
    <location>
        <begin position="46"/>
        <end position="66"/>
    </location>
</feature>
<feature type="domain" description="DUF2427" evidence="2">
    <location>
        <begin position="2"/>
        <end position="65"/>
    </location>
</feature>
<dbReference type="InterPro" id="IPR018827">
    <property type="entry name" value="YTP1_C"/>
</dbReference>
<sequence length="492" mass="54354">MEIACSNLAYPARILLLGLHALGTVFGLAYHSRTPDLYHNSSHQSLAWTLSAIAILESILSIMRSFSRSHSIKTRSAASHELRPLVSSSRPFQESEESLGDDQIHATHPTYFPSWRESRINRTNSMSTDSHARCKFALFPSRTETDGRYKRHFSWSKSWSKMISVGRFVSTVAFASRFFVTVVIILAFVSFCTGAVTMAGIFHGDHIFNGLAHFIKGGVFFFFGIINLLRCIGCFSGLGWAWNLKASTGSTPRKWSRSVTMERLECLLIFIYGITNVFLEHLSGWGEAWTAQDLEHVAISLLFIGGGLCGMMVESRASGALSTRKAAEDSLTLSEKQILIPGYSTNPVPAMIIFLLGTILSGHHQDTVESTMMHKWVGNFFTAASISRSLTYLLLYIAPARSRSPSRPPSELVTSFCLMSGGLMLMASNRDTVDAMIENELNAMLVATVTMGITAVLMAWCFAIVAVKEWAQRREGVTRVGKAWSESQSPVA</sequence>
<feature type="transmembrane region" description="Helical" evidence="1">
    <location>
        <begin position="338"/>
        <end position="360"/>
    </location>
</feature>
<feature type="transmembrane region" description="Helical" evidence="1">
    <location>
        <begin position="12"/>
        <end position="31"/>
    </location>
</feature>
<feature type="transmembrane region" description="Helical" evidence="1">
    <location>
        <begin position="380"/>
        <end position="398"/>
    </location>
</feature>
<evidence type="ECO:0008006" key="6">
    <source>
        <dbReference type="Google" id="ProtNLM"/>
    </source>
</evidence>
<evidence type="ECO:0000313" key="4">
    <source>
        <dbReference type="EMBL" id="KIW73487.1"/>
    </source>
</evidence>
<accession>A0A0D2EGM5</accession>
<dbReference type="AlphaFoldDB" id="A0A0D2EGM5"/>
<dbReference type="PANTHER" id="PTHR31685">
    <property type="entry name" value="INTEGRAL MEMBRANE PROTEIN (AFU_ORTHOLOGUE AFUA_6G12730)-RELATED"/>
    <property type="match status" value="1"/>
</dbReference>
<organism evidence="4 5">
    <name type="scientific">Phialophora macrospora</name>
    <dbReference type="NCBI Taxonomy" id="1851006"/>
    <lineage>
        <taxon>Eukaryota</taxon>
        <taxon>Fungi</taxon>
        <taxon>Dikarya</taxon>
        <taxon>Ascomycota</taxon>
        <taxon>Pezizomycotina</taxon>
        <taxon>Eurotiomycetes</taxon>
        <taxon>Chaetothyriomycetidae</taxon>
        <taxon>Chaetothyriales</taxon>
        <taxon>Herpotrichiellaceae</taxon>
        <taxon>Phialophora</taxon>
    </lineage>
</organism>
<dbReference type="InterPro" id="IPR018825">
    <property type="entry name" value="DUF2427"/>
</dbReference>
<gene>
    <name evidence="4" type="ORF">PV04_01601</name>
</gene>
<feature type="transmembrane region" description="Helical" evidence="1">
    <location>
        <begin position="441"/>
        <end position="467"/>
    </location>
</feature>
<reference evidence="4 5" key="1">
    <citation type="submission" date="2015-01" db="EMBL/GenBank/DDBJ databases">
        <title>The Genome Sequence of Capronia semiimmersa CBS27337.</title>
        <authorList>
            <consortium name="The Broad Institute Genomics Platform"/>
            <person name="Cuomo C."/>
            <person name="de Hoog S."/>
            <person name="Gorbushina A."/>
            <person name="Stielow B."/>
            <person name="Teixiera M."/>
            <person name="Abouelleil A."/>
            <person name="Chapman S.B."/>
            <person name="Priest M."/>
            <person name="Young S.K."/>
            <person name="Wortman J."/>
            <person name="Nusbaum C."/>
            <person name="Birren B."/>
        </authorList>
    </citation>
    <scope>NUCLEOTIDE SEQUENCE [LARGE SCALE GENOMIC DNA]</scope>
    <source>
        <strain evidence="4 5">CBS 27337</strain>
    </source>
</reference>
<dbReference type="PANTHER" id="PTHR31685:SF3">
    <property type="entry name" value="INTEGRAL MEMBRANE PROTEIN (AFU_ORTHOLOGUE AFUA_6G12730)"/>
    <property type="match status" value="1"/>
</dbReference>
<keyword evidence="1" id="KW-0812">Transmembrane</keyword>
<feature type="domain" description="Protein YTP1-like C-terminal" evidence="3">
    <location>
        <begin position="187"/>
        <end position="468"/>
    </location>
</feature>
<dbReference type="Proteomes" id="UP000054266">
    <property type="component" value="Unassembled WGS sequence"/>
</dbReference>
<evidence type="ECO:0000313" key="5">
    <source>
        <dbReference type="Proteomes" id="UP000054266"/>
    </source>
</evidence>
<keyword evidence="5" id="KW-1185">Reference proteome</keyword>
<dbReference type="EMBL" id="KN846956">
    <property type="protein sequence ID" value="KIW73487.1"/>
    <property type="molecule type" value="Genomic_DNA"/>
</dbReference>
<evidence type="ECO:0000259" key="3">
    <source>
        <dbReference type="Pfam" id="PF10355"/>
    </source>
</evidence>
<proteinExistence type="predicted"/>
<name>A0A0D2EGM5_9EURO</name>
<dbReference type="STRING" id="5601.A0A0D2EGM5"/>
<feature type="transmembrane region" description="Helical" evidence="1">
    <location>
        <begin position="297"/>
        <end position="317"/>
    </location>
</feature>
<keyword evidence="1" id="KW-1133">Transmembrane helix</keyword>
<feature type="transmembrane region" description="Helical" evidence="1">
    <location>
        <begin position="178"/>
        <end position="199"/>
    </location>
</feature>
<feature type="transmembrane region" description="Helical" evidence="1">
    <location>
        <begin position="219"/>
        <end position="243"/>
    </location>
</feature>
<evidence type="ECO:0000259" key="2">
    <source>
        <dbReference type="Pfam" id="PF10348"/>
    </source>
</evidence>